<feature type="compositionally biased region" description="Low complexity" evidence="1">
    <location>
        <begin position="158"/>
        <end position="170"/>
    </location>
</feature>
<dbReference type="Proteomes" id="UP000324222">
    <property type="component" value="Unassembled WGS sequence"/>
</dbReference>
<feature type="region of interest" description="Disordered" evidence="1">
    <location>
        <begin position="48"/>
        <end position="93"/>
    </location>
</feature>
<protein>
    <submittedName>
        <fullName evidence="2">Uncharacterized protein</fullName>
    </submittedName>
</protein>
<evidence type="ECO:0000256" key="1">
    <source>
        <dbReference type="SAM" id="MobiDB-lite"/>
    </source>
</evidence>
<name>A0A5B7G7Q8_PORTR</name>
<feature type="compositionally biased region" description="Basic and acidic residues" evidence="1">
    <location>
        <begin position="77"/>
        <end position="93"/>
    </location>
</feature>
<gene>
    <name evidence="2" type="ORF">E2C01_047368</name>
</gene>
<feature type="region of interest" description="Disordered" evidence="1">
    <location>
        <begin position="158"/>
        <end position="179"/>
    </location>
</feature>
<organism evidence="2 3">
    <name type="scientific">Portunus trituberculatus</name>
    <name type="common">Swimming crab</name>
    <name type="synonym">Neptunus trituberculatus</name>
    <dbReference type="NCBI Taxonomy" id="210409"/>
    <lineage>
        <taxon>Eukaryota</taxon>
        <taxon>Metazoa</taxon>
        <taxon>Ecdysozoa</taxon>
        <taxon>Arthropoda</taxon>
        <taxon>Crustacea</taxon>
        <taxon>Multicrustacea</taxon>
        <taxon>Malacostraca</taxon>
        <taxon>Eumalacostraca</taxon>
        <taxon>Eucarida</taxon>
        <taxon>Decapoda</taxon>
        <taxon>Pleocyemata</taxon>
        <taxon>Brachyura</taxon>
        <taxon>Eubrachyura</taxon>
        <taxon>Portunoidea</taxon>
        <taxon>Portunidae</taxon>
        <taxon>Portuninae</taxon>
        <taxon>Portunus</taxon>
    </lineage>
</organism>
<evidence type="ECO:0000313" key="2">
    <source>
        <dbReference type="EMBL" id="MPC53475.1"/>
    </source>
</evidence>
<evidence type="ECO:0000313" key="3">
    <source>
        <dbReference type="Proteomes" id="UP000324222"/>
    </source>
</evidence>
<sequence>MVQVRQNLGRLPFGAQYDQTNEITSWVKQRSRQQTNIEGWRSSRAWAKKWSNSKEQRSSPKSNINGRKLASIVRPQRRPDQRTMERRPNIDGRADLSLQGRQTRGAARLKGFEFATLARIAREMEQFSLVGGNILLTNTRLSSLVPQRVVTQFSSHFSTFSSSFSPSSSSSRHRDEHTASHNVSVAASLYRWENIH</sequence>
<dbReference type="AlphaFoldDB" id="A0A5B7G7Q8"/>
<keyword evidence="3" id="KW-1185">Reference proteome</keyword>
<comment type="caution">
    <text evidence="2">The sequence shown here is derived from an EMBL/GenBank/DDBJ whole genome shotgun (WGS) entry which is preliminary data.</text>
</comment>
<reference evidence="2 3" key="1">
    <citation type="submission" date="2019-05" db="EMBL/GenBank/DDBJ databases">
        <title>Another draft genome of Portunus trituberculatus and its Hox gene families provides insights of decapod evolution.</title>
        <authorList>
            <person name="Jeong J.-H."/>
            <person name="Song I."/>
            <person name="Kim S."/>
            <person name="Choi T."/>
            <person name="Kim D."/>
            <person name="Ryu S."/>
            <person name="Kim W."/>
        </authorList>
    </citation>
    <scope>NUCLEOTIDE SEQUENCE [LARGE SCALE GENOMIC DNA]</scope>
    <source>
        <tissue evidence="2">Muscle</tissue>
    </source>
</reference>
<proteinExistence type="predicted"/>
<dbReference type="EMBL" id="VSRR010011651">
    <property type="protein sequence ID" value="MPC53475.1"/>
    <property type="molecule type" value="Genomic_DNA"/>
</dbReference>
<accession>A0A5B7G7Q8</accession>